<keyword evidence="2" id="KW-1185">Reference proteome</keyword>
<dbReference type="InterPro" id="IPR036047">
    <property type="entry name" value="F-box-like_dom_sf"/>
</dbReference>
<reference evidence="1 2" key="1">
    <citation type="journal article" date="2020" name="Fungal Divers.">
        <title>Resolving the Mortierellaceae phylogeny through synthesis of multi-gene phylogenetics and phylogenomics.</title>
        <authorList>
            <person name="Vandepol N."/>
            <person name="Liber J."/>
            <person name="Desiro A."/>
            <person name="Na H."/>
            <person name="Kennedy M."/>
            <person name="Barry K."/>
            <person name="Grigoriev I.V."/>
            <person name="Miller A.N."/>
            <person name="O'Donnell K."/>
            <person name="Stajich J.E."/>
            <person name="Bonito G."/>
        </authorList>
    </citation>
    <scope>NUCLEOTIDE SEQUENCE [LARGE SCALE GENOMIC DNA]</scope>
    <source>
        <strain evidence="1 2">AD045</strain>
    </source>
</reference>
<evidence type="ECO:0000313" key="1">
    <source>
        <dbReference type="EMBL" id="KAG0286138.1"/>
    </source>
</evidence>
<dbReference type="Gene3D" id="3.80.10.10">
    <property type="entry name" value="Ribonuclease Inhibitor"/>
    <property type="match status" value="1"/>
</dbReference>
<dbReference type="SUPFAM" id="SSF52047">
    <property type="entry name" value="RNI-like"/>
    <property type="match status" value="1"/>
</dbReference>
<dbReference type="InterPro" id="IPR032675">
    <property type="entry name" value="LRR_dom_sf"/>
</dbReference>
<protein>
    <recommendedName>
        <fullName evidence="3">F-box domain-containing protein</fullName>
    </recommendedName>
</protein>
<dbReference type="SUPFAM" id="SSF81383">
    <property type="entry name" value="F-box domain"/>
    <property type="match status" value="1"/>
</dbReference>
<sequence length="462" mass="53269">MRRITDLPIEILTVIGDFLPTRTSIHASVLTCKLFHEQFSPRLWKALAVSTNVSTFGPDPSNLRNHAHLVQAFSYEGHLQAEYYHISFPRLSSIHLWINGLESTPQELDADWSRLLMLNPTIRDIEILAFTPIHLASFWDAVFTSLRNPRRLKIGGSRMCTGEDTKAFWRACSRFEEIDYKGSDQAVAPHGFADYDYSRLKRLRYKSMDFAFPAPGLLNWLGKCRNITKFRWQCSSRLIPLQQFADLAQMSLCPSLEDLHIGKTSGTDGQLGIIIRHLPPLKHWTLKSGNFGPTSFAELQDRHFGSLTTLSMPKVDTFTSHMALKALSYCSQLEVFEARRISLEDLRLSPRPWTCRRLRRLKVFFTMAASKDIVSETLLLEQLSRLEQLEEIDVSQMPRLGPDYKAVYEPAPQWRLDHGLAQLAPLSRLWSFKCENTMQDMRVEDVKWLLAQWPLLRQFSQK</sequence>
<accession>A0ABQ7JWL0</accession>
<dbReference type="Proteomes" id="UP001194696">
    <property type="component" value="Unassembled WGS sequence"/>
</dbReference>
<evidence type="ECO:0000313" key="2">
    <source>
        <dbReference type="Proteomes" id="UP001194696"/>
    </source>
</evidence>
<evidence type="ECO:0008006" key="3">
    <source>
        <dbReference type="Google" id="ProtNLM"/>
    </source>
</evidence>
<dbReference type="EMBL" id="JAAAIM010000601">
    <property type="protein sequence ID" value="KAG0286138.1"/>
    <property type="molecule type" value="Genomic_DNA"/>
</dbReference>
<organism evidence="1 2">
    <name type="scientific">Linnemannia gamsii</name>
    <dbReference type="NCBI Taxonomy" id="64522"/>
    <lineage>
        <taxon>Eukaryota</taxon>
        <taxon>Fungi</taxon>
        <taxon>Fungi incertae sedis</taxon>
        <taxon>Mucoromycota</taxon>
        <taxon>Mortierellomycotina</taxon>
        <taxon>Mortierellomycetes</taxon>
        <taxon>Mortierellales</taxon>
        <taxon>Mortierellaceae</taxon>
        <taxon>Linnemannia</taxon>
    </lineage>
</organism>
<gene>
    <name evidence="1" type="ORF">BGZ96_009741</name>
</gene>
<proteinExistence type="predicted"/>
<name>A0ABQ7JWL0_9FUNG</name>
<comment type="caution">
    <text evidence="1">The sequence shown here is derived from an EMBL/GenBank/DDBJ whole genome shotgun (WGS) entry which is preliminary data.</text>
</comment>